<feature type="transmembrane region" description="Helical" evidence="1">
    <location>
        <begin position="103"/>
        <end position="125"/>
    </location>
</feature>
<dbReference type="Proteomes" id="UP000320693">
    <property type="component" value="Unassembled WGS sequence"/>
</dbReference>
<feature type="transmembrane region" description="Helical" evidence="1">
    <location>
        <begin position="40"/>
        <end position="60"/>
    </location>
</feature>
<keyword evidence="3" id="KW-1185">Reference proteome</keyword>
<evidence type="ECO:0000256" key="1">
    <source>
        <dbReference type="SAM" id="Phobius"/>
    </source>
</evidence>
<evidence type="ECO:0000313" key="3">
    <source>
        <dbReference type="Proteomes" id="UP000320693"/>
    </source>
</evidence>
<keyword evidence="1" id="KW-1133">Transmembrane helix</keyword>
<organism evidence="2 3">
    <name type="scientific">Pseudonocardia saturnea</name>
    <dbReference type="NCBI Taxonomy" id="33909"/>
    <lineage>
        <taxon>Bacteria</taxon>
        <taxon>Bacillati</taxon>
        <taxon>Actinomycetota</taxon>
        <taxon>Actinomycetes</taxon>
        <taxon>Pseudonocardiales</taxon>
        <taxon>Pseudonocardiaceae</taxon>
        <taxon>Pseudonocardia</taxon>
    </lineage>
</organism>
<proteinExistence type="predicted"/>
<keyword evidence="1" id="KW-0472">Membrane</keyword>
<name>A0ABQ0S5A1_9PSEU</name>
<comment type="caution">
    <text evidence="2">The sequence shown here is derived from an EMBL/GenBank/DDBJ whole genome shotgun (WGS) entry which is preliminary data.</text>
</comment>
<reference evidence="2 3" key="1">
    <citation type="submission" date="2019-06" db="EMBL/GenBank/DDBJ databases">
        <title>Whole genome shotgun sequence of Pseudonocardia saturnea NBRC 14499.</title>
        <authorList>
            <person name="Hosoyama A."/>
            <person name="Uohara A."/>
            <person name="Ohji S."/>
            <person name="Ichikawa N."/>
        </authorList>
    </citation>
    <scope>NUCLEOTIDE SEQUENCE [LARGE SCALE GENOMIC DNA]</scope>
    <source>
        <strain evidence="2 3">NBRC 14499</strain>
    </source>
</reference>
<keyword evidence="1" id="KW-0812">Transmembrane</keyword>
<feature type="transmembrane region" description="Helical" evidence="1">
    <location>
        <begin position="72"/>
        <end position="91"/>
    </location>
</feature>
<feature type="transmembrane region" description="Helical" evidence="1">
    <location>
        <begin position="15"/>
        <end position="34"/>
    </location>
</feature>
<evidence type="ECO:0000313" key="2">
    <source>
        <dbReference type="EMBL" id="GEC28051.1"/>
    </source>
</evidence>
<accession>A0ABQ0S5A1</accession>
<dbReference type="EMBL" id="BJNH01000068">
    <property type="protein sequence ID" value="GEC28051.1"/>
    <property type="molecule type" value="Genomic_DNA"/>
</dbReference>
<protein>
    <submittedName>
        <fullName evidence="2">Uncharacterized protein</fullName>
    </submittedName>
</protein>
<sequence length="141" mass="14102">MVDAMDQPPPQLRRAVAWWAAAVVTQVAAVLVAATTPPVSGVLTTTALVLIMLAVPAALAHRMLAGRARARTGLLVAGVIGALLALLPPGTPWPFSAPSGAPAVLVALGVTAGVLTVVAALASFAPRVSDHLAAPRARTNG</sequence>
<gene>
    <name evidence="2" type="ORF">PSA01_50800</name>
</gene>